<feature type="chain" id="PRO_5045632342" evidence="1">
    <location>
        <begin position="23"/>
        <end position="166"/>
    </location>
</feature>
<accession>A0ABM7XNZ8</accession>
<evidence type="ECO:0000313" key="2">
    <source>
        <dbReference type="EMBL" id="BDG66776.1"/>
    </source>
</evidence>
<keyword evidence="1" id="KW-0732">Signal</keyword>
<dbReference type="RefSeq" id="WP_244352333.1">
    <property type="nucleotide sequence ID" value="NZ_AP025635.1"/>
</dbReference>
<name>A0ABM7XNZ8_9ENTE</name>
<organism evidence="2 3">
    <name type="scientific">Enterococcus innesii</name>
    <dbReference type="NCBI Taxonomy" id="2839759"/>
    <lineage>
        <taxon>Bacteria</taxon>
        <taxon>Bacillati</taxon>
        <taxon>Bacillota</taxon>
        <taxon>Bacilli</taxon>
        <taxon>Lactobacillales</taxon>
        <taxon>Enterococcaceae</taxon>
        <taxon>Enterococcus</taxon>
    </lineage>
</organism>
<evidence type="ECO:0000256" key="1">
    <source>
        <dbReference type="SAM" id="SignalP"/>
    </source>
</evidence>
<evidence type="ECO:0000313" key="3">
    <source>
        <dbReference type="Proteomes" id="UP000831692"/>
    </source>
</evidence>
<sequence length="166" mass="17573">MKKTFLSITLGAAILLTGGVNTTALSVSNPNSEPLKVTILDGNSAFAFHNEMRLTNGGRFTIGDAFFENSPLSARGGISNVGGALFNYTRSPIEVIVEVKAPEQSGIQITDNPTVTIKAEAISRGENTINSTYSVSRETAFLTEPPIITVTARLSGESENFSCVSL</sequence>
<reference evidence="2 3" key="1">
    <citation type="submission" date="2022-03" db="EMBL/GenBank/DDBJ databases">
        <title>Complete genome sequence of Enterococcus innesii DB-1.</title>
        <authorList>
            <person name="Fukuda D."/>
            <person name="Nolasco-Hipolito C."/>
        </authorList>
    </citation>
    <scope>NUCLEOTIDE SEQUENCE [LARGE SCALE GENOMIC DNA]</scope>
    <source>
        <strain evidence="2 3">DB-1</strain>
    </source>
</reference>
<dbReference type="EMBL" id="AP025635">
    <property type="protein sequence ID" value="BDG66776.1"/>
    <property type="molecule type" value="Genomic_DNA"/>
</dbReference>
<feature type="signal peptide" evidence="1">
    <location>
        <begin position="1"/>
        <end position="22"/>
    </location>
</feature>
<protein>
    <submittedName>
        <fullName evidence="2">Uncharacterized protein</fullName>
    </submittedName>
</protein>
<dbReference type="GeneID" id="83456341"/>
<keyword evidence="3" id="KW-1185">Reference proteome</keyword>
<dbReference type="Proteomes" id="UP000831692">
    <property type="component" value="Chromosome"/>
</dbReference>
<gene>
    <name evidence="2" type="ORF">ENLAB_03400</name>
</gene>
<proteinExistence type="predicted"/>